<comment type="caution">
    <text evidence="1">The sequence shown here is derived from an EMBL/GenBank/DDBJ whole genome shotgun (WGS) entry which is preliminary data.</text>
</comment>
<gene>
    <name evidence="1" type="ORF">EKO27_g6124</name>
</gene>
<dbReference type="InterPro" id="IPR023393">
    <property type="entry name" value="START-like_dom_sf"/>
</dbReference>
<keyword evidence="2" id="KW-1185">Reference proteome</keyword>
<dbReference type="EMBL" id="RYZI01000175">
    <property type="protein sequence ID" value="RWA08969.1"/>
    <property type="molecule type" value="Genomic_DNA"/>
</dbReference>
<dbReference type="SUPFAM" id="SSF55961">
    <property type="entry name" value="Bet v1-like"/>
    <property type="match status" value="1"/>
</dbReference>
<evidence type="ECO:0000313" key="2">
    <source>
        <dbReference type="Proteomes" id="UP000286045"/>
    </source>
</evidence>
<dbReference type="Gene3D" id="3.30.530.20">
    <property type="match status" value="1"/>
</dbReference>
<organism evidence="1 2">
    <name type="scientific">Xylaria grammica</name>
    <dbReference type="NCBI Taxonomy" id="363999"/>
    <lineage>
        <taxon>Eukaryota</taxon>
        <taxon>Fungi</taxon>
        <taxon>Dikarya</taxon>
        <taxon>Ascomycota</taxon>
        <taxon>Pezizomycotina</taxon>
        <taxon>Sordariomycetes</taxon>
        <taxon>Xylariomycetidae</taxon>
        <taxon>Xylariales</taxon>
        <taxon>Xylariaceae</taxon>
        <taxon>Xylaria</taxon>
    </lineage>
</organism>
<accession>A0A439D3J0</accession>
<proteinExistence type="predicted"/>
<evidence type="ECO:0000313" key="1">
    <source>
        <dbReference type="EMBL" id="RWA08969.1"/>
    </source>
</evidence>
<protein>
    <submittedName>
        <fullName evidence="1">Uncharacterized protein</fullName>
    </submittedName>
</protein>
<dbReference type="Proteomes" id="UP000286045">
    <property type="component" value="Unassembled WGS sequence"/>
</dbReference>
<sequence>MLSQLLAAAFTTATTQHVASSTPMKYQYDYSSLSCPSSSLSTLITPTYGQSGALFTVCSSITINAPPTTVRDVVIGFRSYHVWNSFVVSVSVPSNVTETPQDDYVGMPMVFTTSGLVKGFNTTSAEVLTNVDGEGVGADGKPYLLVSWRYNDKFFGVGARAEHPVVIVDLGDGSSWVLSYETYYLGLITPAIALLKSSLQEQFDAQSTNLKTYIENR</sequence>
<dbReference type="AlphaFoldDB" id="A0A439D3J0"/>
<name>A0A439D3J0_9PEZI</name>
<reference evidence="1 2" key="1">
    <citation type="submission" date="2018-12" db="EMBL/GenBank/DDBJ databases">
        <title>Draft genome sequence of Xylaria grammica IHI A82.</title>
        <authorList>
            <person name="Buettner E."/>
            <person name="Kellner H."/>
        </authorList>
    </citation>
    <scope>NUCLEOTIDE SEQUENCE [LARGE SCALE GENOMIC DNA]</scope>
    <source>
        <strain evidence="1 2">IHI A82</strain>
    </source>
</reference>